<keyword evidence="2" id="KW-1185">Reference proteome</keyword>
<reference evidence="1 2" key="1">
    <citation type="submission" date="2024-02" db="EMBL/GenBank/DDBJ databases">
        <title>New thermophilic sulfur-oxidizing bacteria from a hot springs of the Uzon caldera (Kamchatka, Russia).</title>
        <authorList>
            <person name="Dukat A.M."/>
            <person name="Elcheninov A.G."/>
            <person name="Frolov E.N."/>
        </authorList>
    </citation>
    <scope>NUCLEOTIDE SEQUENCE [LARGE SCALE GENOMIC DNA]</scope>
    <source>
        <strain evidence="1 2">AK1</strain>
    </source>
</reference>
<evidence type="ECO:0000313" key="1">
    <source>
        <dbReference type="EMBL" id="MEO1767691.1"/>
    </source>
</evidence>
<proteinExistence type="predicted"/>
<dbReference type="RefSeq" id="WP_347308803.1">
    <property type="nucleotide sequence ID" value="NZ_JBAJEX010000009.1"/>
</dbReference>
<protein>
    <submittedName>
        <fullName evidence="1">Uncharacterized protein</fullName>
    </submittedName>
</protein>
<sequence>MPSRIDRRASRNQAVRAAILQEAASIAARVSLFGPGGIGRLTPEQVQQQIVQALLEESKKEKRNANA</sequence>
<comment type="caution">
    <text evidence="1">The sequence shown here is derived from an EMBL/GenBank/DDBJ whole genome shotgun (WGS) entry which is preliminary data.</text>
</comment>
<name>A0ABV0EGB2_9BURK</name>
<evidence type="ECO:0000313" key="2">
    <source>
        <dbReference type="Proteomes" id="UP001482231"/>
    </source>
</evidence>
<dbReference type="Proteomes" id="UP001482231">
    <property type="component" value="Unassembled WGS sequence"/>
</dbReference>
<dbReference type="EMBL" id="JBAJEX010000009">
    <property type="protein sequence ID" value="MEO1767691.1"/>
    <property type="molecule type" value="Genomic_DNA"/>
</dbReference>
<accession>A0ABV0EGB2</accession>
<gene>
    <name evidence="1" type="ORF">V6E02_10760</name>
</gene>
<organism evidence="1 2">
    <name type="scientific">Thiobacter aerophilum</name>
    <dbReference type="NCBI Taxonomy" id="3121275"/>
    <lineage>
        <taxon>Bacteria</taxon>
        <taxon>Pseudomonadati</taxon>
        <taxon>Pseudomonadota</taxon>
        <taxon>Betaproteobacteria</taxon>
        <taxon>Burkholderiales</taxon>
        <taxon>Thiobacteraceae</taxon>
        <taxon>Thiobacter</taxon>
    </lineage>
</organism>